<dbReference type="Pfam" id="PF00534">
    <property type="entry name" value="Glycos_transf_1"/>
    <property type="match status" value="1"/>
</dbReference>
<accession>A0A369M5J3</accession>
<evidence type="ECO:0000259" key="1">
    <source>
        <dbReference type="Pfam" id="PF00534"/>
    </source>
</evidence>
<name>A0A369M5J3_EGGLN</name>
<evidence type="ECO:0000313" key="3">
    <source>
        <dbReference type="Proteomes" id="UP000253970"/>
    </source>
</evidence>
<gene>
    <name evidence="2" type="ORF">C1875_13810</name>
</gene>
<organism evidence="2 3">
    <name type="scientific">Eggerthella lenta</name>
    <name type="common">Eubacterium lentum</name>
    <dbReference type="NCBI Taxonomy" id="84112"/>
    <lineage>
        <taxon>Bacteria</taxon>
        <taxon>Bacillati</taxon>
        <taxon>Actinomycetota</taxon>
        <taxon>Coriobacteriia</taxon>
        <taxon>Eggerthellales</taxon>
        <taxon>Eggerthellaceae</taxon>
        <taxon>Eggerthella</taxon>
    </lineage>
</organism>
<dbReference type="InterPro" id="IPR001296">
    <property type="entry name" value="Glyco_trans_1"/>
</dbReference>
<reference evidence="2 3" key="1">
    <citation type="journal article" date="2018" name="Elife">
        <title>Discovery and characterization of a prevalent human gut bacterial enzyme sufficient for the inactivation of a family of plant toxins.</title>
        <authorList>
            <person name="Koppel N."/>
            <person name="Bisanz J.E."/>
            <person name="Pandelia M.E."/>
            <person name="Turnbaugh P.J."/>
            <person name="Balskus E.P."/>
        </authorList>
    </citation>
    <scope>NUCLEOTIDE SEQUENCE [LARGE SCALE GENOMIC DNA]</scope>
    <source>
        <strain evidence="2 3">W1 BHI 6</strain>
    </source>
</reference>
<comment type="caution">
    <text evidence="2">The sequence shown here is derived from an EMBL/GenBank/DDBJ whole genome shotgun (WGS) entry which is preliminary data.</text>
</comment>
<dbReference type="Gene3D" id="3.40.50.2000">
    <property type="entry name" value="Glycogen Phosphorylase B"/>
    <property type="match status" value="2"/>
</dbReference>
<dbReference type="Proteomes" id="UP000253970">
    <property type="component" value="Unassembled WGS sequence"/>
</dbReference>
<feature type="domain" description="Glycosyl transferase family 1" evidence="1">
    <location>
        <begin position="178"/>
        <end position="336"/>
    </location>
</feature>
<dbReference type="AlphaFoldDB" id="A0A369M5J3"/>
<dbReference type="PANTHER" id="PTHR12526:SF630">
    <property type="entry name" value="GLYCOSYLTRANSFERASE"/>
    <property type="match status" value="1"/>
</dbReference>
<dbReference type="EMBL" id="PPTU01000033">
    <property type="protein sequence ID" value="RDB66702.1"/>
    <property type="molecule type" value="Genomic_DNA"/>
</dbReference>
<dbReference type="CDD" id="cd03820">
    <property type="entry name" value="GT4_AmsD-like"/>
    <property type="match status" value="1"/>
</dbReference>
<evidence type="ECO:0000313" key="2">
    <source>
        <dbReference type="EMBL" id="RDB66702.1"/>
    </source>
</evidence>
<dbReference type="SUPFAM" id="SSF53756">
    <property type="entry name" value="UDP-Glycosyltransferase/glycogen phosphorylase"/>
    <property type="match status" value="1"/>
</dbReference>
<dbReference type="GO" id="GO:0016757">
    <property type="term" value="F:glycosyltransferase activity"/>
    <property type="evidence" value="ECO:0007669"/>
    <property type="project" value="InterPro"/>
</dbReference>
<dbReference type="RefSeq" id="WP_114534599.1">
    <property type="nucleotide sequence ID" value="NZ_JADNER010000002.1"/>
</dbReference>
<proteinExistence type="predicted"/>
<dbReference type="PANTHER" id="PTHR12526">
    <property type="entry name" value="GLYCOSYLTRANSFERASE"/>
    <property type="match status" value="1"/>
</dbReference>
<sequence>MKITFVAQHLMASGGAERVLSVFANEMANRCGFEVSVVLMYPLLREYSLHQNINRVTLFESAEAYKNCSVQKRVSKLRSALKELDADYAIPFLWFIGLYTALASLGLKTKVIQTVRNNPALVPGSAPMRLMRAFAVATSAGCFTQNQAQRDYFPWLLRRKMVVIPNPVSHMFFECNCKPSSSNQIVMVGRLEDQKNQTMLLDAIARLAEKGETYQVLLYGTGKKKAYLEGYIADLGLEGTCRLMGQTSDVAAVFSNAGLYVLTSRYEGQPNSLLEAMASGLPCISTDCPTGPSDFIVDGVNGYLVDIDDTDTLTQRISMLMNDPARRDAIGREAKKTIALLCSPSVLTERLIDAFIS</sequence>
<protein>
    <recommendedName>
        <fullName evidence="1">Glycosyl transferase family 1 domain-containing protein</fullName>
    </recommendedName>
</protein>